<organism evidence="1 2">
    <name type="scientific">Ktedonospora formicarum</name>
    <dbReference type="NCBI Taxonomy" id="2778364"/>
    <lineage>
        <taxon>Bacteria</taxon>
        <taxon>Bacillati</taxon>
        <taxon>Chloroflexota</taxon>
        <taxon>Ktedonobacteria</taxon>
        <taxon>Ktedonobacterales</taxon>
        <taxon>Ktedonobacteraceae</taxon>
        <taxon>Ktedonospora</taxon>
    </lineage>
</organism>
<accession>A0A8J3MTP9</accession>
<gene>
    <name evidence="1" type="ORF">KSX_39860</name>
</gene>
<dbReference type="EMBL" id="BNJF01000002">
    <property type="protein sequence ID" value="GHO45823.1"/>
    <property type="molecule type" value="Genomic_DNA"/>
</dbReference>
<dbReference type="AlphaFoldDB" id="A0A8J3MTP9"/>
<evidence type="ECO:0000313" key="1">
    <source>
        <dbReference type="EMBL" id="GHO45823.1"/>
    </source>
</evidence>
<name>A0A8J3MTP9_9CHLR</name>
<dbReference type="RefSeq" id="WP_220195248.1">
    <property type="nucleotide sequence ID" value="NZ_BNJF01000002.1"/>
</dbReference>
<evidence type="ECO:0000313" key="2">
    <source>
        <dbReference type="Proteomes" id="UP000612362"/>
    </source>
</evidence>
<keyword evidence="2" id="KW-1185">Reference proteome</keyword>
<comment type="caution">
    <text evidence="1">The sequence shown here is derived from an EMBL/GenBank/DDBJ whole genome shotgun (WGS) entry which is preliminary data.</text>
</comment>
<protein>
    <submittedName>
        <fullName evidence="1">Uncharacterized protein</fullName>
    </submittedName>
</protein>
<dbReference type="Proteomes" id="UP000612362">
    <property type="component" value="Unassembled WGS sequence"/>
</dbReference>
<sequence>MAYTSREARNLTIGEIGRMRPEQLRDLKALPTVSVDLQAHQKKAFNDRAENLGISERV</sequence>
<reference evidence="1" key="1">
    <citation type="submission" date="2020-10" db="EMBL/GenBank/DDBJ databases">
        <title>Taxonomic study of unclassified bacteria belonging to the class Ktedonobacteria.</title>
        <authorList>
            <person name="Yabe S."/>
            <person name="Wang C.M."/>
            <person name="Zheng Y."/>
            <person name="Sakai Y."/>
            <person name="Cavaletti L."/>
            <person name="Monciardini P."/>
            <person name="Donadio S."/>
        </authorList>
    </citation>
    <scope>NUCLEOTIDE SEQUENCE</scope>
    <source>
        <strain evidence="1">SOSP1-1</strain>
    </source>
</reference>
<proteinExistence type="predicted"/>